<feature type="domain" description="Amino acid permease/ SLC12A" evidence="9">
    <location>
        <begin position="55"/>
        <end position="504"/>
    </location>
</feature>
<feature type="transmembrane region" description="Helical" evidence="8">
    <location>
        <begin position="83"/>
        <end position="103"/>
    </location>
</feature>
<keyword evidence="3 8" id="KW-0812">Transmembrane</keyword>
<sequence>MADKTDFAATAYRAPAKDADTNSLRSGSRTNRSDNESGVQDPFVEPLKRQLKSRHLQMIAIGGIIGPGLLVSSGNALHEGGPAGALISFSLVGLIVFFVMQSLGEMATVIPVTGSFTEYAERFIDDSIAFALGWAYWYLWVTVLANEYNSISLVIGYWTEAVPQWGWILIFWFLFLGLSNLGILAYGEMEFWLSLIKVIALIVFFILAICISSGGIGPQKIGFKYWHDPGAFADSINGVAKTFVVAGTLYAGTEMVGITAGESKNPEQAVPRAIKQVFWRILIFYIGTIFFIGILIPYNDHRLLGSTSKTASSPLTIALQDAGILPAAHLINALIVISVISAGNSSLYVASRTLLFMSRNGKAPKFIGRANRAGVPWVGLIFTNIFACIVFLGQSSSAGRVYSALITLSGVATFIVWAVIGVCHIRFRRALVAQGEDPAGLPFQAALYPYGTYFSLAANVFLIFFQGYTCFLNPFSSTDFVINYILLPVFVLFVAVYKAWNKTRWVKLEDMDIWTGRREFAEQESQPQKPRQWWSRISDIVVG</sequence>
<evidence type="ECO:0000256" key="4">
    <source>
        <dbReference type="ARBA" id="ARBA00022970"/>
    </source>
</evidence>
<dbReference type="OrthoDB" id="3900342at2759"/>
<proteinExistence type="predicted"/>
<gene>
    <name evidence="10" type="ORF">N7496_005497</name>
</gene>
<evidence type="ECO:0000256" key="2">
    <source>
        <dbReference type="ARBA" id="ARBA00022448"/>
    </source>
</evidence>
<keyword evidence="4" id="KW-0029">Amino-acid transport</keyword>
<dbReference type="AlphaFoldDB" id="A0A9W9SKP3"/>
<feature type="transmembrane region" description="Helical" evidence="8">
    <location>
        <begin position="198"/>
        <end position="216"/>
    </location>
</feature>
<dbReference type="InterPro" id="IPR004841">
    <property type="entry name" value="AA-permease/SLC12A_dom"/>
</dbReference>
<comment type="subcellular location">
    <subcellularLocation>
        <location evidence="1">Membrane</location>
        <topology evidence="1">Multi-pass membrane protein</topology>
    </subcellularLocation>
</comment>
<dbReference type="GeneID" id="81437605"/>
<comment type="caution">
    <text evidence="10">The sequence shown here is derived from an EMBL/GenBank/DDBJ whole genome shotgun (WGS) entry which is preliminary data.</text>
</comment>
<evidence type="ECO:0000256" key="5">
    <source>
        <dbReference type="ARBA" id="ARBA00022989"/>
    </source>
</evidence>
<evidence type="ECO:0000259" key="9">
    <source>
        <dbReference type="Pfam" id="PF00324"/>
    </source>
</evidence>
<dbReference type="GO" id="GO:0015171">
    <property type="term" value="F:amino acid transmembrane transporter activity"/>
    <property type="evidence" value="ECO:0007669"/>
    <property type="project" value="TreeGrafter"/>
</dbReference>
<keyword evidence="5 8" id="KW-1133">Transmembrane helix</keyword>
<accession>A0A9W9SKP3</accession>
<evidence type="ECO:0000313" key="10">
    <source>
        <dbReference type="EMBL" id="KAJ5378088.1"/>
    </source>
</evidence>
<evidence type="ECO:0000256" key="6">
    <source>
        <dbReference type="ARBA" id="ARBA00023136"/>
    </source>
</evidence>
<feature type="transmembrane region" description="Helical" evidence="8">
    <location>
        <begin position="236"/>
        <end position="256"/>
    </location>
</feature>
<feature type="transmembrane region" description="Helical" evidence="8">
    <location>
        <begin position="58"/>
        <end position="77"/>
    </location>
</feature>
<evidence type="ECO:0000313" key="11">
    <source>
        <dbReference type="Proteomes" id="UP001147782"/>
    </source>
</evidence>
<feature type="region of interest" description="Disordered" evidence="7">
    <location>
        <begin position="1"/>
        <end position="41"/>
    </location>
</feature>
<keyword evidence="6 8" id="KW-0472">Membrane</keyword>
<feature type="transmembrane region" description="Helical" evidence="8">
    <location>
        <begin position="123"/>
        <end position="145"/>
    </location>
</feature>
<dbReference type="PIRSF" id="PIRSF006060">
    <property type="entry name" value="AA_transporter"/>
    <property type="match status" value="1"/>
</dbReference>
<keyword evidence="2" id="KW-0813">Transport</keyword>
<dbReference type="Gene3D" id="1.20.1740.10">
    <property type="entry name" value="Amino acid/polyamine transporter I"/>
    <property type="match status" value="1"/>
</dbReference>
<dbReference type="GO" id="GO:0016020">
    <property type="term" value="C:membrane"/>
    <property type="evidence" value="ECO:0007669"/>
    <property type="project" value="UniProtKB-SubCell"/>
</dbReference>
<evidence type="ECO:0000256" key="3">
    <source>
        <dbReference type="ARBA" id="ARBA00022692"/>
    </source>
</evidence>
<evidence type="ECO:0000256" key="1">
    <source>
        <dbReference type="ARBA" id="ARBA00004141"/>
    </source>
</evidence>
<dbReference type="Pfam" id="PF00324">
    <property type="entry name" value="AA_permease"/>
    <property type="match status" value="1"/>
</dbReference>
<keyword evidence="11" id="KW-1185">Reference proteome</keyword>
<feature type="transmembrane region" description="Helical" evidence="8">
    <location>
        <begin position="330"/>
        <end position="350"/>
    </location>
</feature>
<protein>
    <recommendedName>
        <fullName evidence="9">Amino acid permease/ SLC12A domain-containing protein</fullName>
    </recommendedName>
</protein>
<dbReference type="RefSeq" id="XP_056556951.1">
    <property type="nucleotide sequence ID" value="XM_056698426.1"/>
</dbReference>
<dbReference type="InterPro" id="IPR004840">
    <property type="entry name" value="Amino_acid_permease_CS"/>
</dbReference>
<dbReference type="EMBL" id="JAPZBS010000004">
    <property type="protein sequence ID" value="KAJ5378088.1"/>
    <property type="molecule type" value="Genomic_DNA"/>
</dbReference>
<dbReference type="PANTHER" id="PTHR43341:SF26">
    <property type="entry name" value="GENERAL AMINO ACID PERMEASE AGP3"/>
    <property type="match status" value="1"/>
</dbReference>
<feature type="transmembrane region" description="Helical" evidence="8">
    <location>
        <begin position="480"/>
        <end position="500"/>
    </location>
</feature>
<reference evidence="10" key="1">
    <citation type="submission" date="2022-11" db="EMBL/GenBank/DDBJ databases">
        <authorList>
            <person name="Petersen C."/>
        </authorList>
    </citation>
    <scope>NUCLEOTIDE SEQUENCE</scope>
    <source>
        <strain evidence="10">IBT 29864</strain>
    </source>
</reference>
<feature type="transmembrane region" description="Helical" evidence="8">
    <location>
        <begin position="277"/>
        <end position="298"/>
    </location>
</feature>
<dbReference type="PANTHER" id="PTHR43341">
    <property type="entry name" value="AMINO ACID PERMEASE"/>
    <property type="match status" value="1"/>
</dbReference>
<feature type="transmembrane region" description="Helical" evidence="8">
    <location>
        <begin position="370"/>
        <end position="392"/>
    </location>
</feature>
<feature type="transmembrane region" description="Helical" evidence="8">
    <location>
        <begin position="447"/>
        <end position="468"/>
    </location>
</feature>
<feature type="compositionally biased region" description="Polar residues" evidence="7">
    <location>
        <begin position="21"/>
        <end position="30"/>
    </location>
</feature>
<evidence type="ECO:0000256" key="7">
    <source>
        <dbReference type="SAM" id="MobiDB-lite"/>
    </source>
</evidence>
<dbReference type="Proteomes" id="UP001147782">
    <property type="component" value="Unassembled WGS sequence"/>
</dbReference>
<organism evidence="10 11">
    <name type="scientific">Penicillium cataractarum</name>
    <dbReference type="NCBI Taxonomy" id="2100454"/>
    <lineage>
        <taxon>Eukaryota</taxon>
        <taxon>Fungi</taxon>
        <taxon>Dikarya</taxon>
        <taxon>Ascomycota</taxon>
        <taxon>Pezizomycotina</taxon>
        <taxon>Eurotiomycetes</taxon>
        <taxon>Eurotiomycetidae</taxon>
        <taxon>Eurotiales</taxon>
        <taxon>Aspergillaceae</taxon>
        <taxon>Penicillium</taxon>
    </lineage>
</organism>
<feature type="transmembrane region" description="Helical" evidence="8">
    <location>
        <begin position="404"/>
        <end position="427"/>
    </location>
</feature>
<dbReference type="PROSITE" id="PS00218">
    <property type="entry name" value="AMINO_ACID_PERMEASE_1"/>
    <property type="match status" value="1"/>
</dbReference>
<reference evidence="10" key="2">
    <citation type="journal article" date="2023" name="IMA Fungus">
        <title>Comparative genomic study of the Penicillium genus elucidates a diverse pangenome and 15 lateral gene transfer events.</title>
        <authorList>
            <person name="Petersen C."/>
            <person name="Sorensen T."/>
            <person name="Nielsen M.R."/>
            <person name="Sondergaard T.E."/>
            <person name="Sorensen J.L."/>
            <person name="Fitzpatrick D.A."/>
            <person name="Frisvad J.C."/>
            <person name="Nielsen K.L."/>
        </authorList>
    </citation>
    <scope>NUCLEOTIDE SEQUENCE</scope>
    <source>
        <strain evidence="10">IBT 29864</strain>
    </source>
</reference>
<evidence type="ECO:0000256" key="8">
    <source>
        <dbReference type="SAM" id="Phobius"/>
    </source>
</evidence>
<dbReference type="InterPro" id="IPR050524">
    <property type="entry name" value="APC_YAT"/>
</dbReference>
<name>A0A9W9SKP3_9EURO</name>
<feature type="transmembrane region" description="Helical" evidence="8">
    <location>
        <begin position="165"/>
        <end position="186"/>
    </location>
</feature>
<dbReference type="FunFam" id="1.20.1740.10:FF:000001">
    <property type="entry name" value="Amino acid permease"/>
    <property type="match status" value="1"/>
</dbReference>